<dbReference type="RefSeq" id="WP_144227958.1">
    <property type="nucleotide sequence ID" value="NZ_CP041677.1"/>
</dbReference>
<dbReference type="Proteomes" id="UP000316394">
    <property type="component" value="Plasmid unnamed"/>
</dbReference>
<proteinExistence type="predicted"/>
<gene>
    <name evidence="1" type="ORF">FOD75_11015</name>
</gene>
<sequence>MQYELLTRDNLSVIKSADVNLVQVLKNPQTAFEVASVCAALYKRISEKGHQFKIPSITDTIQIQCGNEKLTLHYEQDHGIEISTVVFVSIVVNKALIVENEKQTVDFDKILSPYMIA</sequence>
<keyword evidence="1" id="KW-0614">Plasmid</keyword>
<dbReference type="AlphaFoldDB" id="A0A517D8E5"/>
<reference evidence="1 2" key="1">
    <citation type="submission" date="2019-07" db="EMBL/GenBank/DDBJ databases">
        <title>Gastrointestinal microbiota of Peromyscus leucopus, the white-footed mouse.</title>
        <authorList>
            <person name="Milovic A."/>
            <person name="Bassam K."/>
            <person name="Barbour A.G."/>
        </authorList>
    </citation>
    <scope>NUCLEOTIDE SEQUENCE [LARGE SCALE GENOMIC DNA]</scope>
    <source>
        <strain evidence="1 2">LL7</strain>
        <plasmid evidence="1 2">unnamed</plasmid>
    </source>
</reference>
<dbReference type="EMBL" id="CP041677">
    <property type="protein sequence ID" value="QDR73619.1"/>
    <property type="molecule type" value="Genomic_DNA"/>
</dbReference>
<evidence type="ECO:0000313" key="2">
    <source>
        <dbReference type="Proteomes" id="UP000316394"/>
    </source>
</evidence>
<evidence type="ECO:0000313" key="1">
    <source>
        <dbReference type="EMBL" id="QDR73619.1"/>
    </source>
</evidence>
<protein>
    <submittedName>
        <fullName evidence="1">Uncharacterized protein</fullName>
    </submittedName>
</protein>
<name>A0A517D8E5_LIMRT</name>
<geneLocation type="plasmid" evidence="1 2">
    <name>unnamed</name>
</geneLocation>
<organism evidence="1 2">
    <name type="scientific">Limosilactobacillus reuteri</name>
    <name type="common">Lactobacillus reuteri</name>
    <dbReference type="NCBI Taxonomy" id="1598"/>
    <lineage>
        <taxon>Bacteria</taxon>
        <taxon>Bacillati</taxon>
        <taxon>Bacillota</taxon>
        <taxon>Bacilli</taxon>
        <taxon>Lactobacillales</taxon>
        <taxon>Lactobacillaceae</taxon>
        <taxon>Limosilactobacillus</taxon>
    </lineage>
</organism>
<accession>A0A517D8E5</accession>